<proteinExistence type="predicted"/>
<dbReference type="EMBL" id="JACHJH010000003">
    <property type="protein sequence ID" value="MBB4893177.1"/>
    <property type="molecule type" value="Genomic_DNA"/>
</dbReference>
<name>A0A7W7PKF6_9ACTN</name>
<keyword evidence="2" id="KW-1185">Reference proteome</keyword>
<sequence length="279" mass="30806">MTTTTYHPPAAPAAEPLLWTRGCRPFGELLRFRLSDPGHAALVLIDREGRAASEPATRLSLVKAALGGYTEVYLVDTAPRTGMWQLPVGAEPALLEITWWVADPARAILSGPGPADPWATVSGHLDHMLHTMHARTRATGQELTPHHVAQYLARPQPLEGTGLACCTETAPSVFEPSADDSAAPPQLWSPQRREEYEFYLQAVRTGPEALAALWLLHHPNEVQKVLEWVTDHPMPTDPVPRERDATHRLLDLLSHEEKEQMAKVVAERIHAMAVPEGDR</sequence>
<reference evidence="1 2" key="1">
    <citation type="submission" date="2020-08" db="EMBL/GenBank/DDBJ databases">
        <title>Genomic Encyclopedia of Type Strains, Phase III (KMG-III): the genomes of soil and plant-associated and newly described type strains.</title>
        <authorList>
            <person name="Whitman W."/>
        </authorList>
    </citation>
    <scope>NUCLEOTIDE SEQUENCE [LARGE SCALE GENOMIC DNA]</scope>
    <source>
        <strain evidence="1 2">CECT 3266</strain>
    </source>
</reference>
<dbReference type="AlphaFoldDB" id="A0A7W7PKF6"/>
<accession>A0A7W7PKF6</accession>
<evidence type="ECO:0000313" key="2">
    <source>
        <dbReference type="Proteomes" id="UP000556084"/>
    </source>
</evidence>
<protein>
    <submittedName>
        <fullName evidence="1">Uncharacterized protein</fullName>
    </submittedName>
</protein>
<organism evidence="1 2">
    <name type="scientific">Streptomyces olivoverticillatus</name>
    <dbReference type="NCBI Taxonomy" id="66427"/>
    <lineage>
        <taxon>Bacteria</taxon>
        <taxon>Bacillati</taxon>
        <taxon>Actinomycetota</taxon>
        <taxon>Actinomycetes</taxon>
        <taxon>Kitasatosporales</taxon>
        <taxon>Streptomycetaceae</taxon>
        <taxon>Streptomyces</taxon>
    </lineage>
</organism>
<evidence type="ECO:0000313" key="1">
    <source>
        <dbReference type="EMBL" id="MBB4893177.1"/>
    </source>
</evidence>
<dbReference type="Proteomes" id="UP000556084">
    <property type="component" value="Unassembled WGS sequence"/>
</dbReference>
<comment type="caution">
    <text evidence="1">The sequence shown here is derived from an EMBL/GenBank/DDBJ whole genome shotgun (WGS) entry which is preliminary data.</text>
</comment>
<gene>
    <name evidence="1" type="ORF">FHS39_002208</name>
</gene>
<dbReference type="RefSeq" id="WP_184349003.1">
    <property type="nucleotide sequence ID" value="NZ_JACHJH010000003.1"/>
</dbReference>